<keyword evidence="2" id="KW-0732">Signal</keyword>
<evidence type="ECO:0000256" key="2">
    <source>
        <dbReference type="SAM" id="SignalP"/>
    </source>
</evidence>
<proteinExistence type="predicted"/>
<feature type="chain" id="PRO_5041348406" description="Chitin synthase export chaperone" evidence="2">
    <location>
        <begin position="27"/>
        <end position="70"/>
    </location>
</feature>
<dbReference type="EMBL" id="JAUEPR010000003">
    <property type="protein sequence ID" value="KAK0487519.1"/>
    <property type="molecule type" value="Genomic_DNA"/>
</dbReference>
<comment type="caution">
    <text evidence="3">The sequence shown here is derived from an EMBL/GenBank/DDBJ whole genome shotgun (WGS) entry which is preliminary data.</text>
</comment>
<protein>
    <recommendedName>
        <fullName evidence="5">Chitin synthase export chaperone</fullName>
    </recommendedName>
</protein>
<evidence type="ECO:0008006" key="5">
    <source>
        <dbReference type="Google" id="ProtNLM"/>
    </source>
</evidence>
<gene>
    <name evidence="3" type="ORF">IW261DRAFT_1448309</name>
</gene>
<evidence type="ECO:0000313" key="3">
    <source>
        <dbReference type="EMBL" id="KAK0487519.1"/>
    </source>
</evidence>
<evidence type="ECO:0000313" key="4">
    <source>
        <dbReference type="Proteomes" id="UP001175227"/>
    </source>
</evidence>
<dbReference type="AlphaFoldDB" id="A0AA39PPZ7"/>
<feature type="signal peptide" evidence="2">
    <location>
        <begin position="1"/>
        <end position="26"/>
    </location>
</feature>
<keyword evidence="4" id="KW-1185">Reference proteome</keyword>
<sequence>MQGVLVSFMYSLVLVATSHCLKRGSAHPCGNFVCLTVQIVALAISTGIIIMGHRRAGDWMERTIASVGQR</sequence>
<accession>A0AA39PPZ7</accession>
<evidence type="ECO:0000256" key="1">
    <source>
        <dbReference type="SAM" id="Phobius"/>
    </source>
</evidence>
<keyword evidence="1" id="KW-0812">Transmembrane</keyword>
<keyword evidence="1" id="KW-1133">Transmembrane helix</keyword>
<keyword evidence="1" id="KW-0472">Membrane</keyword>
<name>A0AA39PPZ7_9AGAR</name>
<feature type="transmembrane region" description="Helical" evidence="1">
    <location>
        <begin position="30"/>
        <end position="52"/>
    </location>
</feature>
<dbReference type="Proteomes" id="UP001175227">
    <property type="component" value="Unassembled WGS sequence"/>
</dbReference>
<reference evidence="3" key="1">
    <citation type="submission" date="2023-06" db="EMBL/GenBank/DDBJ databases">
        <authorList>
            <consortium name="Lawrence Berkeley National Laboratory"/>
            <person name="Ahrendt S."/>
            <person name="Sahu N."/>
            <person name="Indic B."/>
            <person name="Wong-Bajracharya J."/>
            <person name="Merenyi Z."/>
            <person name="Ke H.-M."/>
            <person name="Monk M."/>
            <person name="Kocsube S."/>
            <person name="Drula E."/>
            <person name="Lipzen A."/>
            <person name="Balint B."/>
            <person name="Henrissat B."/>
            <person name="Andreopoulos B."/>
            <person name="Martin F.M."/>
            <person name="Harder C.B."/>
            <person name="Rigling D."/>
            <person name="Ford K.L."/>
            <person name="Foster G.D."/>
            <person name="Pangilinan J."/>
            <person name="Papanicolaou A."/>
            <person name="Barry K."/>
            <person name="LaButti K."/>
            <person name="Viragh M."/>
            <person name="Koriabine M."/>
            <person name="Yan M."/>
            <person name="Riley R."/>
            <person name="Champramary S."/>
            <person name="Plett K.L."/>
            <person name="Tsai I.J."/>
            <person name="Slot J."/>
            <person name="Sipos G."/>
            <person name="Plett J."/>
            <person name="Nagy L.G."/>
            <person name="Grigoriev I.V."/>
        </authorList>
    </citation>
    <scope>NUCLEOTIDE SEQUENCE</scope>
    <source>
        <strain evidence="3">ICMP 16352</strain>
    </source>
</reference>
<organism evidence="3 4">
    <name type="scientific">Armillaria novae-zelandiae</name>
    <dbReference type="NCBI Taxonomy" id="153914"/>
    <lineage>
        <taxon>Eukaryota</taxon>
        <taxon>Fungi</taxon>
        <taxon>Dikarya</taxon>
        <taxon>Basidiomycota</taxon>
        <taxon>Agaricomycotina</taxon>
        <taxon>Agaricomycetes</taxon>
        <taxon>Agaricomycetidae</taxon>
        <taxon>Agaricales</taxon>
        <taxon>Marasmiineae</taxon>
        <taxon>Physalacriaceae</taxon>
        <taxon>Armillaria</taxon>
    </lineage>
</organism>